<proteinExistence type="predicted"/>
<organism evidence="1 2">
    <name type="scientific">Ensete ventricosum</name>
    <name type="common">Abyssinian banana</name>
    <name type="synonym">Musa ensete</name>
    <dbReference type="NCBI Taxonomy" id="4639"/>
    <lineage>
        <taxon>Eukaryota</taxon>
        <taxon>Viridiplantae</taxon>
        <taxon>Streptophyta</taxon>
        <taxon>Embryophyta</taxon>
        <taxon>Tracheophyta</taxon>
        <taxon>Spermatophyta</taxon>
        <taxon>Magnoliopsida</taxon>
        <taxon>Liliopsida</taxon>
        <taxon>Zingiberales</taxon>
        <taxon>Musaceae</taxon>
        <taxon>Ensete</taxon>
    </lineage>
</organism>
<accession>A0A426XE24</accession>
<dbReference type="AlphaFoldDB" id="A0A426XE24"/>
<dbReference type="EMBL" id="AMZH03021973">
    <property type="protein sequence ID" value="RRT37713.1"/>
    <property type="molecule type" value="Genomic_DNA"/>
</dbReference>
<sequence length="79" mass="8054">MNHVEKGRPTMAKPSIRAADCSAVPETGVAACGRAVGWHTARPHGVAALGQAARGGCPWRARKGQPSWLGLSPTGATPA</sequence>
<gene>
    <name evidence="1" type="ORF">B296_00004704</name>
</gene>
<comment type="caution">
    <text evidence="1">The sequence shown here is derived from an EMBL/GenBank/DDBJ whole genome shotgun (WGS) entry which is preliminary data.</text>
</comment>
<protein>
    <submittedName>
        <fullName evidence="1">Uncharacterized protein</fullName>
    </submittedName>
</protein>
<reference evidence="1 2" key="1">
    <citation type="journal article" date="2014" name="Agronomy (Basel)">
        <title>A Draft Genome Sequence for Ensete ventricosum, the Drought-Tolerant Tree Against Hunger.</title>
        <authorList>
            <person name="Harrison J."/>
            <person name="Moore K.A."/>
            <person name="Paszkiewicz K."/>
            <person name="Jones T."/>
            <person name="Grant M."/>
            <person name="Ambacheew D."/>
            <person name="Muzemil S."/>
            <person name="Studholme D.J."/>
        </authorList>
    </citation>
    <scope>NUCLEOTIDE SEQUENCE [LARGE SCALE GENOMIC DNA]</scope>
</reference>
<evidence type="ECO:0000313" key="1">
    <source>
        <dbReference type="EMBL" id="RRT37713.1"/>
    </source>
</evidence>
<dbReference type="Proteomes" id="UP000287651">
    <property type="component" value="Unassembled WGS sequence"/>
</dbReference>
<name>A0A426XE24_ENSVE</name>
<evidence type="ECO:0000313" key="2">
    <source>
        <dbReference type="Proteomes" id="UP000287651"/>
    </source>
</evidence>